<dbReference type="InterPro" id="IPR032710">
    <property type="entry name" value="NTF2-like_dom_sf"/>
</dbReference>
<feature type="domain" description="DUF4440" evidence="1">
    <location>
        <begin position="29"/>
        <end position="136"/>
    </location>
</feature>
<dbReference type="SUPFAM" id="SSF54427">
    <property type="entry name" value="NTF2-like"/>
    <property type="match status" value="1"/>
</dbReference>
<dbReference type="AlphaFoldDB" id="A0A1G7PWN6"/>
<protein>
    <recommendedName>
        <fullName evidence="1">DUF4440 domain-containing protein</fullName>
    </recommendedName>
</protein>
<dbReference type="EMBL" id="FMZW01000086">
    <property type="protein sequence ID" value="SDF90625.1"/>
    <property type="molecule type" value="Genomic_DNA"/>
</dbReference>
<proteinExistence type="predicted"/>
<organism evidence="2 3">
    <name type="scientific">Bradyrhizobium brasilense</name>
    <dbReference type="NCBI Taxonomy" id="1419277"/>
    <lineage>
        <taxon>Bacteria</taxon>
        <taxon>Pseudomonadati</taxon>
        <taxon>Pseudomonadota</taxon>
        <taxon>Alphaproteobacteria</taxon>
        <taxon>Hyphomicrobiales</taxon>
        <taxon>Nitrobacteraceae</taxon>
        <taxon>Bradyrhizobium</taxon>
    </lineage>
</organism>
<dbReference type="Pfam" id="PF14534">
    <property type="entry name" value="DUF4440"/>
    <property type="match status" value="1"/>
</dbReference>
<dbReference type="Proteomes" id="UP000199245">
    <property type="component" value="Unassembled WGS sequence"/>
</dbReference>
<evidence type="ECO:0000313" key="2">
    <source>
        <dbReference type="EMBL" id="SDF90625.1"/>
    </source>
</evidence>
<evidence type="ECO:0000313" key="3">
    <source>
        <dbReference type="Proteomes" id="UP000199245"/>
    </source>
</evidence>
<reference evidence="2 3" key="1">
    <citation type="submission" date="2016-10" db="EMBL/GenBank/DDBJ databases">
        <authorList>
            <person name="de Groot N.N."/>
        </authorList>
    </citation>
    <scope>NUCLEOTIDE SEQUENCE [LARGE SCALE GENOMIC DNA]</scope>
    <source>
        <strain evidence="2 3">R5</strain>
    </source>
</reference>
<name>A0A1G7PWN6_9BRAD</name>
<sequence>MKFDRRAMILLCATTLANTVAKAGDDGDLAQLIESLRTAMQTKNKMQLENLCDDHLSYGHSSGKIDDKAAFIAGAMSPKWRWISLDFLDSSTKTAGDLAISRMTLAGTYEVDGSKQISIKDGVVMVWRRESGQWKLFLRQAYKI</sequence>
<gene>
    <name evidence="2" type="ORF">SAMN05216337_10864</name>
</gene>
<evidence type="ECO:0000259" key="1">
    <source>
        <dbReference type="Pfam" id="PF14534"/>
    </source>
</evidence>
<dbReference type="Gene3D" id="3.10.450.50">
    <property type="match status" value="1"/>
</dbReference>
<accession>A0A1G7PWN6</accession>
<dbReference type="RefSeq" id="WP_092090448.1">
    <property type="nucleotide sequence ID" value="NZ_FMZW01000086.1"/>
</dbReference>
<dbReference type="InterPro" id="IPR027843">
    <property type="entry name" value="DUF4440"/>
</dbReference>